<evidence type="ECO:0000313" key="2">
    <source>
        <dbReference type="Proteomes" id="UP000010931"/>
    </source>
</evidence>
<organism evidence="1 2">
    <name type="scientific">Streptomyces turgidiscabies (strain Car8)</name>
    <dbReference type="NCBI Taxonomy" id="698760"/>
    <lineage>
        <taxon>Bacteria</taxon>
        <taxon>Bacillati</taxon>
        <taxon>Actinomycetota</taxon>
        <taxon>Actinomycetes</taxon>
        <taxon>Kitasatosporales</taxon>
        <taxon>Streptomycetaceae</taxon>
        <taxon>Streptomyces</taxon>
    </lineage>
</organism>
<comment type="caution">
    <text evidence="1">The sequence shown here is derived from an EMBL/GenBank/DDBJ whole genome shotgun (WGS) entry which is preliminary data.</text>
</comment>
<dbReference type="Proteomes" id="UP000010931">
    <property type="component" value="Unassembled WGS sequence"/>
</dbReference>
<dbReference type="PATRIC" id="fig|698760.3.peg.6156"/>
<dbReference type="EMBL" id="AEJB01000417">
    <property type="protein sequence ID" value="ELP64989.1"/>
    <property type="molecule type" value="Genomic_DNA"/>
</dbReference>
<sequence>MGIELDRVVALLEESGGAENVILNAEAAIDALGALAIVDPKRVGCGVECTSSVIAS</sequence>
<dbReference type="GeneID" id="97404623"/>
<gene>
    <name evidence="1" type="ORF">STRTUCAR8_03704</name>
</gene>
<accession>L7F1F6</accession>
<protein>
    <submittedName>
        <fullName evidence="1">Uncharacterized protein</fullName>
    </submittedName>
</protein>
<name>L7F1F6_STRT8</name>
<keyword evidence="2" id="KW-1185">Reference proteome</keyword>
<proteinExistence type="predicted"/>
<dbReference type="RefSeq" id="WP_006379952.1">
    <property type="nucleotide sequence ID" value="NZ_AEJB01000417.1"/>
</dbReference>
<evidence type="ECO:0000313" key="1">
    <source>
        <dbReference type="EMBL" id="ELP64989.1"/>
    </source>
</evidence>
<dbReference type="AlphaFoldDB" id="L7F1F6"/>
<reference evidence="1 2" key="1">
    <citation type="journal article" date="2011" name="Plasmid">
        <title>Streptomyces turgidiscabies Car8 contains a modular pathogenicity island that shares virulence genes with other actinobacterial plant pathogens.</title>
        <authorList>
            <person name="Huguet-Tapia J.C."/>
            <person name="Badger J.H."/>
            <person name="Loria R."/>
            <person name="Pettis G.S."/>
        </authorList>
    </citation>
    <scope>NUCLEOTIDE SEQUENCE [LARGE SCALE GENOMIC DNA]</scope>
    <source>
        <strain evidence="1 2">Car8</strain>
    </source>
</reference>